<reference evidence="1" key="1">
    <citation type="journal article" date="2014" name="Int. J. Syst. Evol. Microbiol.">
        <title>Complete genome sequence of Corynebacterium casei LMG S-19264T (=DSM 44701T), isolated from a smear-ripened cheese.</title>
        <authorList>
            <consortium name="US DOE Joint Genome Institute (JGI-PGF)"/>
            <person name="Walter F."/>
            <person name="Albersmeier A."/>
            <person name="Kalinowski J."/>
            <person name="Ruckert C."/>
        </authorList>
    </citation>
    <scope>NUCLEOTIDE SEQUENCE</scope>
    <source>
        <strain evidence="1">CGMCC 1.15725</strain>
    </source>
</reference>
<keyword evidence="2" id="KW-1185">Reference proteome</keyword>
<organism evidence="1 2">
    <name type="scientific">Aliidongia dinghuensis</name>
    <dbReference type="NCBI Taxonomy" id="1867774"/>
    <lineage>
        <taxon>Bacteria</taxon>
        <taxon>Pseudomonadati</taxon>
        <taxon>Pseudomonadota</taxon>
        <taxon>Alphaproteobacteria</taxon>
        <taxon>Rhodospirillales</taxon>
        <taxon>Dongiaceae</taxon>
        <taxon>Aliidongia</taxon>
    </lineage>
</organism>
<gene>
    <name evidence="1" type="ORF">GCM10011611_11070</name>
</gene>
<accession>A0A8J2YR55</accession>
<proteinExistence type="predicted"/>
<evidence type="ECO:0000313" key="1">
    <source>
        <dbReference type="EMBL" id="GGF07402.1"/>
    </source>
</evidence>
<reference evidence="1" key="2">
    <citation type="submission" date="2020-09" db="EMBL/GenBank/DDBJ databases">
        <authorList>
            <person name="Sun Q."/>
            <person name="Zhou Y."/>
        </authorList>
    </citation>
    <scope>NUCLEOTIDE SEQUENCE</scope>
    <source>
        <strain evidence="1">CGMCC 1.15725</strain>
    </source>
</reference>
<dbReference type="Proteomes" id="UP000646365">
    <property type="component" value="Unassembled WGS sequence"/>
</dbReference>
<protein>
    <submittedName>
        <fullName evidence="1">Uncharacterized protein</fullName>
    </submittedName>
</protein>
<name>A0A8J2YR55_9PROT</name>
<sequence length="150" mass="16994">MVVSKMKIVLELEIWSRPGELLPASTGKSLKSKFDRDTKLPPDVFLGLSSVPDQIDVRNLNDVLDSKEITKFEFENFCIDHGFDKDVDSVESASRFLDFYYGARLAWIHIPDELSSSISTKVTTEVVRVWAKAHGFVLVHPDLLYCLVMS</sequence>
<comment type="caution">
    <text evidence="1">The sequence shown here is derived from an EMBL/GenBank/DDBJ whole genome shotgun (WGS) entry which is preliminary data.</text>
</comment>
<dbReference type="AlphaFoldDB" id="A0A8J2YR55"/>
<dbReference type="EMBL" id="BMJQ01000002">
    <property type="protein sequence ID" value="GGF07402.1"/>
    <property type="molecule type" value="Genomic_DNA"/>
</dbReference>
<evidence type="ECO:0000313" key="2">
    <source>
        <dbReference type="Proteomes" id="UP000646365"/>
    </source>
</evidence>